<gene>
    <name evidence="1" type="ORF">F8M41_018908</name>
</gene>
<evidence type="ECO:0000313" key="1">
    <source>
        <dbReference type="EMBL" id="KAF0507831.1"/>
    </source>
</evidence>
<keyword evidence="2" id="KW-1185">Reference proteome</keyword>
<reference evidence="1 2" key="1">
    <citation type="journal article" date="2019" name="Environ. Microbiol.">
        <title>At the nexus of three kingdoms: the genome of the mycorrhizal fungus Gigaspora margarita provides insights into plant, endobacterial and fungal interactions.</title>
        <authorList>
            <person name="Venice F."/>
            <person name="Ghignone S."/>
            <person name="Salvioli di Fossalunga A."/>
            <person name="Amselem J."/>
            <person name="Novero M."/>
            <person name="Xianan X."/>
            <person name="Sedzielewska Toro K."/>
            <person name="Morin E."/>
            <person name="Lipzen A."/>
            <person name="Grigoriev I.V."/>
            <person name="Henrissat B."/>
            <person name="Martin F.M."/>
            <person name="Bonfante P."/>
        </authorList>
    </citation>
    <scope>NUCLEOTIDE SEQUENCE [LARGE SCALE GENOMIC DNA]</scope>
    <source>
        <strain evidence="1 2">BEG34</strain>
    </source>
</reference>
<sequence>MPKSYKYMFQIKAWPISFLVLESSDKQDIFLCAYPSLTAQESQSSGELPQVVSSILQMSNEKPSHESFSFLAVSFLRKNLDEIKEIYSVAYAVTKTMDFFRNFVAIRVLLGGEISSSTSKVNRYGDDT</sequence>
<proteinExistence type="predicted"/>
<dbReference type="Proteomes" id="UP000439903">
    <property type="component" value="Unassembled WGS sequence"/>
</dbReference>
<dbReference type="EMBL" id="WTPW01000475">
    <property type="protein sequence ID" value="KAF0507831.1"/>
    <property type="molecule type" value="Genomic_DNA"/>
</dbReference>
<organism evidence="1 2">
    <name type="scientific">Gigaspora margarita</name>
    <dbReference type="NCBI Taxonomy" id="4874"/>
    <lineage>
        <taxon>Eukaryota</taxon>
        <taxon>Fungi</taxon>
        <taxon>Fungi incertae sedis</taxon>
        <taxon>Mucoromycota</taxon>
        <taxon>Glomeromycotina</taxon>
        <taxon>Glomeromycetes</taxon>
        <taxon>Diversisporales</taxon>
        <taxon>Gigasporaceae</taxon>
        <taxon>Gigaspora</taxon>
    </lineage>
</organism>
<protein>
    <submittedName>
        <fullName evidence="1">Specific transcriptional repressor</fullName>
    </submittedName>
</protein>
<name>A0A8H4EKV0_GIGMA</name>
<evidence type="ECO:0000313" key="2">
    <source>
        <dbReference type="Proteomes" id="UP000439903"/>
    </source>
</evidence>
<comment type="caution">
    <text evidence="1">The sequence shown here is derived from an EMBL/GenBank/DDBJ whole genome shotgun (WGS) entry which is preliminary data.</text>
</comment>
<dbReference type="AlphaFoldDB" id="A0A8H4EKV0"/>
<accession>A0A8H4EKV0</accession>